<dbReference type="GO" id="GO:0034599">
    <property type="term" value="P:cellular response to oxidative stress"/>
    <property type="evidence" value="ECO:0007669"/>
    <property type="project" value="TreeGrafter"/>
</dbReference>
<dbReference type="InterPro" id="IPR036249">
    <property type="entry name" value="Thioredoxin-like_sf"/>
</dbReference>
<dbReference type="PRINTS" id="PR01011">
    <property type="entry name" value="GLUTPROXDASE"/>
</dbReference>
<evidence type="ECO:0000313" key="9">
    <source>
        <dbReference type="Proteomes" id="UP000198924"/>
    </source>
</evidence>
<feature type="active site" evidence="4">
    <location>
        <position position="59"/>
    </location>
</feature>
<keyword evidence="2 5" id="KW-0575">Peroxidase</keyword>
<dbReference type="PANTHER" id="PTHR11592:SF44">
    <property type="entry name" value="GLUTATHIONE PEROXIDASE"/>
    <property type="match status" value="1"/>
</dbReference>
<proteinExistence type="inferred from homology"/>
<dbReference type="SUPFAM" id="SSF52833">
    <property type="entry name" value="Thioredoxin-like"/>
    <property type="match status" value="1"/>
</dbReference>
<dbReference type="PROSITE" id="PS00460">
    <property type="entry name" value="GLUTATHIONE_PEROXID_1"/>
    <property type="match status" value="1"/>
</dbReference>
<dbReference type="InterPro" id="IPR013766">
    <property type="entry name" value="Thioredoxin_domain"/>
</dbReference>
<dbReference type="AlphaFoldDB" id="A0A1I3WG97"/>
<dbReference type="OrthoDB" id="9785502at2"/>
<evidence type="ECO:0000256" key="2">
    <source>
        <dbReference type="ARBA" id="ARBA00022559"/>
    </source>
</evidence>
<gene>
    <name evidence="8" type="ORF">SAMN04488079_104184</name>
</gene>
<evidence type="ECO:0000259" key="7">
    <source>
        <dbReference type="PROSITE" id="PS51352"/>
    </source>
</evidence>
<dbReference type="STRING" id="45496.SAMN04488079_104184"/>
<dbReference type="PIRSF" id="PIRSF000303">
    <property type="entry name" value="Glutathion_perox"/>
    <property type="match status" value="1"/>
</dbReference>
<evidence type="ECO:0000256" key="6">
    <source>
        <dbReference type="SAM" id="SignalP"/>
    </source>
</evidence>
<evidence type="ECO:0000313" key="8">
    <source>
        <dbReference type="EMBL" id="SFK06189.1"/>
    </source>
</evidence>
<dbReference type="Pfam" id="PF00255">
    <property type="entry name" value="GSHPx"/>
    <property type="match status" value="1"/>
</dbReference>
<accession>A0A1I3WG97</accession>
<dbReference type="GO" id="GO:0004601">
    <property type="term" value="F:peroxidase activity"/>
    <property type="evidence" value="ECO:0007669"/>
    <property type="project" value="UniProtKB-KW"/>
</dbReference>
<evidence type="ECO:0000256" key="1">
    <source>
        <dbReference type="ARBA" id="ARBA00006926"/>
    </source>
</evidence>
<organism evidence="8 9">
    <name type="scientific">Methylophaga sulfidovorans</name>
    <dbReference type="NCBI Taxonomy" id="45496"/>
    <lineage>
        <taxon>Bacteria</taxon>
        <taxon>Pseudomonadati</taxon>
        <taxon>Pseudomonadota</taxon>
        <taxon>Gammaproteobacteria</taxon>
        <taxon>Thiotrichales</taxon>
        <taxon>Piscirickettsiaceae</taxon>
        <taxon>Methylophaga</taxon>
    </lineage>
</organism>
<keyword evidence="9" id="KW-1185">Reference proteome</keyword>
<keyword evidence="6" id="KW-0732">Signal</keyword>
<dbReference type="EMBL" id="FOSH01000004">
    <property type="protein sequence ID" value="SFK06189.1"/>
    <property type="molecule type" value="Genomic_DNA"/>
</dbReference>
<dbReference type="InterPro" id="IPR000889">
    <property type="entry name" value="Glutathione_peroxidase"/>
</dbReference>
<evidence type="ECO:0000256" key="5">
    <source>
        <dbReference type="RuleBase" id="RU000499"/>
    </source>
</evidence>
<feature type="signal peptide" evidence="6">
    <location>
        <begin position="1"/>
        <end position="19"/>
    </location>
</feature>
<dbReference type="InterPro" id="IPR029759">
    <property type="entry name" value="GPX_AS"/>
</dbReference>
<feature type="chain" id="PRO_5011618556" description="Glutathione peroxidase" evidence="6">
    <location>
        <begin position="20"/>
        <end position="180"/>
    </location>
</feature>
<keyword evidence="3 5" id="KW-0560">Oxidoreductase</keyword>
<protein>
    <recommendedName>
        <fullName evidence="5">Glutathione peroxidase</fullName>
    </recommendedName>
</protein>
<reference evidence="9" key="1">
    <citation type="submission" date="2016-10" db="EMBL/GenBank/DDBJ databases">
        <authorList>
            <person name="Varghese N."/>
            <person name="Submissions S."/>
        </authorList>
    </citation>
    <scope>NUCLEOTIDE SEQUENCE [LARGE SCALE GENOMIC DNA]</scope>
    <source>
        <strain evidence="9">DSM 11578</strain>
    </source>
</reference>
<sequence length="180" mass="20213">MKHYLWLGILMAFSSIVQAKDCPQYFDYDLPKLHSNNTVNLCELAKDKALLVVNTASHCGFTRQFGSLEKLHEQYKGKGLVVIGFASNDFDQEAKTEAEAARICKENFGVSFTMVAPSYVTGSRANPIFREINKQSQAPDWNFNKYIIDTDGHVLEHFSSAVEPDDARLVEAIESVLDDD</sequence>
<dbReference type="PANTHER" id="PTHR11592">
    <property type="entry name" value="GLUTATHIONE PEROXIDASE"/>
    <property type="match status" value="1"/>
</dbReference>
<feature type="domain" description="Thioredoxin" evidence="7">
    <location>
        <begin position="19"/>
        <end position="178"/>
    </location>
</feature>
<comment type="similarity">
    <text evidence="1 5">Belongs to the glutathione peroxidase family.</text>
</comment>
<name>A0A1I3WG97_9GAMM</name>
<dbReference type="CDD" id="cd00340">
    <property type="entry name" value="GSH_Peroxidase"/>
    <property type="match status" value="1"/>
</dbReference>
<dbReference type="PROSITE" id="PS51355">
    <property type="entry name" value="GLUTATHIONE_PEROXID_3"/>
    <property type="match status" value="1"/>
</dbReference>
<evidence type="ECO:0000256" key="4">
    <source>
        <dbReference type="PIRSR" id="PIRSR000303-1"/>
    </source>
</evidence>
<dbReference type="PROSITE" id="PS51352">
    <property type="entry name" value="THIOREDOXIN_2"/>
    <property type="match status" value="1"/>
</dbReference>
<dbReference type="Gene3D" id="3.40.30.10">
    <property type="entry name" value="Glutaredoxin"/>
    <property type="match status" value="1"/>
</dbReference>
<dbReference type="Proteomes" id="UP000198924">
    <property type="component" value="Unassembled WGS sequence"/>
</dbReference>
<evidence type="ECO:0000256" key="3">
    <source>
        <dbReference type="ARBA" id="ARBA00023002"/>
    </source>
</evidence>
<dbReference type="RefSeq" id="WP_091712022.1">
    <property type="nucleotide sequence ID" value="NZ_FOSH01000004.1"/>
</dbReference>